<dbReference type="GeneID" id="33333890"/>
<dbReference type="SMART" id="SM00849">
    <property type="entry name" value="Lactamase_B"/>
    <property type="match status" value="1"/>
</dbReference>
<dbReference type="CDD" id="cd07709">
    <property type="entry name" value="flavodiiron_proteins_MBL-fold"/>
    <property type="match status" value="1"/>
</dbReference>
<dbReference type="InterPro" id="IPR001279">
    <property type="entry name" value="Metallo-B-lactamas"/>
</dbReference>
<name>A0A0Q2XPC6_9EURY</name>
<dbReference type="Proteomes" id="UP000250136">
    <property type="component" value="Chromosome"/>
</dbReference>
<dbReference type="InterPro" id="IPR045761">
    <property type="entry name" value="ODP_dom"/>
</dbReference>
<dbReference type="SUPFAM" id="SSF56281">
    <property type="entry name" value="Metallo-hydrolase/oxidoreductase"/>
    <property type="match status" value="1"/>
</dbReference>
<sequence>MIRNMNSYPLYDDGEHRVYWLGIEEAEDEKGILTNQYLVIDGNEGALIEPGGFFVFSRVLKNVSSLIPPTQIRYLMYSHQDPDVVAGLNLWFEYAPLAKVAVSKLWVRFIPHMAVLSAGRTIGIPDKGTEFKLGNSVIKAIPSHYLHSPGNFSFYDEKSGILFSTDIGAAAFPEGEWYLFVEDFEEHVKLMEGFHQRYMSSTKALRAWVRSVRKLNPKVIAPQHGAIFRDENVGKFLDWLESLEVGIDVFEKEFYGD</sequence>
<dbReference type="Gene3D" id="3.60.15.10">
    <property type="entry name" value="Ribonuclease Z/Hydroxyacylglutathione hydrolase-like"/>
    <property type="match status" value="1"/>
</dbReference>
<dbReference type="OrthoDB" id="9180at2157"/>
<protein>
    <submittedName>
        <fullName evidence="3 4">Beta-lactamase</fullName>
    </submittedName>
    <submittedName>
        <fullName evidence="2">MBL fold metallo-hydrolase</fullName>
    </submittedName>
</protein>
<reference evidence="2 7" key="2">
    <citation type="submission" date="2016-04" db="EMBL/GenBank/DDBJ databases">
        <title>Complete genome sequence of Thermococcus thioreducens type strain OGL-20P.</title>
        <authorList>
            <person name="Oger P.M."/>
        </authorList>
    </citation>
    <scope>NUCLEOTIDE SEQUENCE [LARGE SCALE GENOMIC DNA]</scope>
    <source>
        <strain evidence="2 7">OGL-20P</strain>
    </source>
</reference>
<proteinExistence type="predicted"/>
<dbReference type="Proteomes" id="UP000182125">
    <property type="component" value="Unassembled WGS sequence"/>
</dbReference>
<dbReference type="InterPro" id="IPR036866">
    <property type="entry name" value="RibonucZ/Hydroxyglut_hydro"/>
</dbReference>
<evidence type="ECO:0000313" key="2">
    <source>
        <dbReference type="EMBL" id="ASJ12409.1"/>
    </source>
</evidence>
<dbReference type="EMBL" id="FOIW01000001">
    <property type="protein sequence ID" value="SEV91328.1"/>
    <property type="molecule type" value="Genomic_DNA"/>
</dbReference>
<evidence type="ECO:0000313" key="7">
    <source>
        <dbReference type="Proteomes" id="UP000250136"/>
    </source>
</evidence>
<feature type="domain" description="Metallo-beta-lactamase" evidence="1">
    <location>
        <begin position="33"/>
        <end position="224"/>
    </location>
</feature>
<dbReference type="EMBL" id="CP015105">
    <property type="protein sequence ID" value="ASJ12409.1"/>
    <property type="molecule type" value="Genomic_DNA"/>
</dbReference>
<dbReference type="KEGG" id="ttd:A3L14_05660"/>
<dbReference type="PATRIC" id="fig|277988.4.peg.564"/>
<gene>
    <name evidence="2" type="ORF">A3L14_05660</name>
    <name evidence="3" type="ORF">AMR53_02665</name>
    <name evidence="4" type="ORF">SAMN05216170_0823</name>
</gene>
<reference evidence="4 6" key="3">
    <citation type="submission" date="2016-10" db="EMBL/GenBank/DDBJ databases">
        <authorList>
            <person name="de Groot N.N."/>
        </authorList>
    </citation>
    <scope>NUCLEOTIDE SEQUENCE [LARGE SCALE GENOMIC DNA]</scope>
    <source>
        <strain evidence="4 6">OGL-20</strain>
    </source>
</reference>
<dbReference type="AlphaFoldDB" id="A0A0Q2XPC6"/>
<dbReference type="PANTHER" id="PTHR43041">
    <property type="entry name" value="HYDROLASE, METALLO-BETA-LACTAMASE SUPERFAMILY"/>
    <property type="match status" value="1"/>
</dbReference>
<evidence type="ECO:0000313" key="6">
    <source>
        <dbReference type="Proteomes" id="UP000182125"/>
    </source>
</evidence>
<evidence type="ECO:0000313" key="5">
    <source>
        <dbReference type="Proteomes" id="UP000051862"/>
    </source>
</evidence>
<dbReference type="GO" id="GO:0016787">
    <property type="term" value="F:hydrolase activity"/>
    <property type="evidence" value="ECO:0007669"/>
    <property type="project" value="UniProtKB-KW"/>
</dbReference>
<dbReference type="EMBL" id="LIXN01000003">
    <property type="protein sequence ID" value="KQH83140.1"/>
    <property type="molecule type" value="Genomic_DNA"/>
</dbReference>
<dbReference type="RefSeq" id="WP_055428796.1">
    <property type="nucleotide sequence ID" value="NZ_CP015105.1"/>
</dbReference>
<dbReference type="Proteomes" id="UP000051862">
    <property type="component" value="Unassembled WGS sequence"/>
</dbReference>
<dbReference type="STRING" id="277988.SAMN05216170_0823"/>
<evidence type="ECO:0000313" key="4">
    <source>
        <dbReference type="EMBL" id="SEV91328.1"/>
    </source>
</evidence>
<dbReference type="Pfam" id="PF19583">
    <property type="entry name" value="ODP"/>
    <property type="match status" value="1"/>
</dbReference>
<reference evidence="3 5" key="1">
    <citation type="submission" date="2015-08" db="EMBL/GenBank/DDBJ databases">
        <title>Thermococcus thioreducens DSM 14981 genome sequencing.</title>
        <authorList>
            <person name="Hong S.-J."/>
            <person name="Kim M.-C."/>
            <person name="Shin J.-H."/>
        </authorList>
    </citation>
    <scope>NUCLEOTIDE SEQUENCE [LARGE SCALE GENOMIC DNA]</scope>
    <source>
        <strain evidence="3 5">DSM 14981</strain>
    </source>
</reference>
<organism evidence="3 5">
    <name type="scientific">Thermococcus thioreducens</name>
    <dbReference type="NCBI Taxonomy" id="277988"/>
    <lineage>
        <taxon>Archaea</taxon>
        <taxon>Methanobacteriati</taxon>
        <taxon>Methanobacteriota</taxon>
        <taxon>Thermococci</taxon>
        <taxon>Thermococcales</taxon>
        <taxon>Thermococcaceae</taxon>
        <taxon>Thermococcus</taxon>
    </lineage>
</organism>
<evidence type="ECO:0000313" key="3">
    <source>
        <dbReference type="EMBL" id="KQH83140.1"/>
    </source>
</evidence>
<dbReference type="PANTHER" id="PTHR43041:SF1">
    <property type="entry name" value="METALLO-BETA-LACTAMASE DOMAIN-CONTAINING PROTEIN"/>
    <property type="match status" value="1"/>
</dbReference>
<evidence type="ECO:0000259" key="1">
    <source>
        <dbReference type="SMART" id="SM00849"/>
    </source>
</evidence>
<keyword evidence="7" id="KW-1185">Reference proteome</keyword>
<keyword evidence="2" id="KW-0378">Hydrolase</keyword>
<accession>A0A0Q2XPC6</accession>